<gene>
    <name evidence="1" type="ORF">VCM_00074</name>
</gene>
<sequence>MYGGIHLDELINCGDVNLVKEFFGDSSWRILPVDTKPEDKFVAEMVFGRLDHDMFPGSTVAHGHIYNDSRGIFRDGDRVRTSTVKQIVEIDGELYIETRNTMYKLIEQPERPAPVCIDTIMRDHDQRGFQPK</sequence>
<evidence type="ECO:0000313" key="1">
    <source>
        <dbReference type="EMBL" id="CUR44293.1"/>
    </source>
</evidence>
<dbReference type="RefSeq" id="YP_009222672.1">
    <property type="nucleotide sequence ID" value="NC_029065.1"/>
</dbReference>
<name>A0A0S4KWA1_9CAUD</name>
<dbReference type="Proteomes" id="UP000204441">
    <property type="component" value="Genome"/>
</dbReference>
<protein>
    <submittedName>
        <fullName evidence="1">Uncharacterized protein</fullName>
    </submittedName>
</protein>
<dbReference type="OrthoDB" id="33538at10239"/>
<proteinExistence type="predicted"/>
<dbReference type="EMBL" id="LN887844">
    <property type="protein sequence ID" value="CUR44293.1"/>
    <property type="molecule type" value="Genomic_DNA"/>
</dbReference>
<organism evidence="1 2">
    <name type="scientific">Pseudomonas phage VCM</name>
    <dbReference type="NCBI Taxonomy" id="1729937"/>
    <lineage>
        <taxon>Viruses</taxon>
        <taxon>Duplodnaviria</taxon>
        <taxon>Heunggongvirae</taxon>
        <taxon>Uroviricota</taxon>
        <taxon>Caudoviricetes</taxon>
        <taxon>Vandenendeviridae</taxon>
        <taxon>Gorskivirinae</taxon>
        <taxon>Kremarvirus</taxon>
        <taxon>Kremarvirus VCM</taxon>
        <taxon>Otagovirus VCM</taxon>
    </lineage>
</organism>
<dbReference type="KEGG" id="vg:26799043"/>
<accession>A0A0S4KWA1</accession>
<dbReference type="GeneID" id="26799043"/>
<evidence type="ECO:0000313" key="2">
    <source>
        <dbReference type="Proteomes" id="UP000204441"/>
    </source>
</evidence>
<keyword evidence="2" id="KW-1185">Reference proteome</keyword>
<reference evidence="2" key="1">
    <citation type="submission" date="2015-10" db="EMBL/GenBank/DDBJ databases">
        <authorList>
            <person name="Millard A."/>
        </authorList>
    </citation>
    <scope>NUCLEOTIDE SEQUENCE [LARGE SCALE GENOMIC DNA]</scope>
</reference>